<reference evidence="2 3" key="1">
    <citation type="submission" date="2017-07" db="EMBL/GenBank/DDBJ databases">
        <title>Paenibacillus herberti R33 genome sequencing and assembly.</title>
        <authorList>
            <person name="Su W."/>
        </authorList>
    </citation>
    <scope>NUCLEOTIDE SEQUENCE [LARGE SCALE GENOMIC DNA]</scope>
    <source>
        <strain evidence="2 3">R33</strain>
    </source>
</reference>
<dbReference type="EMBL" id="NMUQ01000002">
    <property type="protein sequence ID" value="OXM14779.1"/>
    <property type="molecule type" value="Genomic_DNA"/>
</dbReference>
<evidence type="ECO:0000313" key="2">
    <source>
        <dbReference type="EMBL" id="OXM14779.1"/>
    </source>
</evidence>
<organism evidence="2 3">
    <name type="scientific">Paenibacillus herberti</name>
    <dbReference type="NCBI Taxonomy" id="1619309"/>
    <lineage>
        <taxon>Bacteria</taxon>
        <taxon>Bacillati</taxon>
        <taxon>Bacillota</taxon>
        <taxon>Bacilli</taxon>
        <taxon>Bacillales</taxon>
        <taxon>Paenibacillaceae</taxon>
        <taxon>Paenibacillus</taxon>
    </lineage>
</organism>
<dbReference type="Pfam" id="PF18813">
    <property type="entry name" value="PBECR4"/>
    <property type="match status" value="1"/>
</dbReference>
<accession>A0A229NYQ5</accession>
<dbReference type="Proteomes" id="UP000215145">
    <property type="component" value="Unassembled WGS sequence"/>
</dbReference>
<comment type="caution">
    <text evidence="2">The sequence shown here is derived from an EMBL/GenBank/DDBJ whole genome shotgun (WGS) entry which is preliminary data.</text>
</comment>
<dbReference type="InterPro" id="IPR041420">
    <property type="entry name" value="PBECR4"/>
</dbReference>
<name>A0A229NYQ5_9BACL</name>
<evidence type="ECO:0000313" key="3">
    <source>
        <dbReference type="Proteomes" id="UP000215145"/>
    </source>
</evidence>
<proteinExistence type="predicted"/>
<sequence length="244" mass="28108">MSRLDLPGLLALTSKANIAQIELSTLQELYYKCLYPYTFVFKLDNGDELKLKFDRDKFCHLIGLDKVPKALLASKSRGWTSRRVSNYKGVRGWDGILDGSINIAHINALAARVRNGLGESERKLVNFYYLPTLLKVGNLVIRYLNPQPGSRVTSELFIYDTHDNLYLQLGLRKDSNNYDKWYYPETFIINTANPGNSNPRAAGNPVHRVVKRTVLQRFNYGLYRPKSRILRVPNSKRKNRRVKN</sequence>
<protein>
    <recommendedName>
        <fullName evidence="1">Phage-Barnase-EndoU-ColicinE5/D-RelE like nuclease 4 domain-containing protein</fullName>
    </recommendedName>
</protein>
<keyword evidence="3" id="KW-1185">Reference proteome</keyword>
<feature type="domain" description="Phage-Barnase-EndoU-ColicinE5/D-RelE like nuclease 4" evidence="1">
    <location>
        <begin position="29"/>
        <end position="184"/>
    </location>
</feature>
<evidence type="ECO:0000259" key="1">
    <source>
        <dbReference type="Pfam" id="PF18813"/>
    </source>
</evidence>
<dbReference type="AlphaFoldDB" id="A0A229NYQ5"/>
<dbReference type="RefSeq" id="WP_089525596.1">
    <property type="nucleotide sequence ID" value="NZ_NMUQ01000002.1"/>
</dbReference>
<gene>
    <name evidence="2" type="ORF">CGZ75_18065</name>
</gene>